<evidence type="ECO:0000256" key="7">
    <source>
        <dbReference type="SAM" id="Coils"/>
    </source>
</evidence>
<dbReference type="GO" id="GO:0004674">
    <property type="term" value="F:protein serine/threonine kinase activity"/>
    <property type="evidence" value="ECO:0007669"/>
    <property type="project" value="UniProtKB-EC"/>
</dbReference>
<dbReference type="PANTHER" id="PTHR42926">
    <property type="match status" value="1"/>
</dbReference>
<dbReference type="InterPro" id="IPR051347">
    <property type="entry name" value="Circadian_clock_KaiC-rel"/>
</dbReference>
<organism evidence="9 10">
    <name type="scientific">Roseivivax sediminis</name>
    <dbReference type="NCBI Taxonomy" id="936889"/>
    <lineage>
        <taxon>Bacteria</taxon>
        <taxon>Pseudomonadati</taxon>
        <taxon>Pseudomonadota</taxon>
        <taxon>Alphaproteobacteria</taxon>
        <taxon>Rhodobacterales</taxon>
        <taxon>Roseobacteraceae</taxon>
        <taxon>Roseivivax</taxon>
    </lineage>
</organism>
<dbReference type="AlphaFoldDB" id="A0A1I2A9Y8"/>
<dbReference type="InterPro" id="IPR014774">
    <property type="entry name" value="KaiC-like_dom"/>
</dbReference>
<evidence type="ECO:0000259" key="8">
    <source>
        <dbReference type="PROSITE" id="PS51146"/>
    </source>
</evidence>
<keyword evidence="7" id="KW-0175">Coiled coil</keyword>
<dbReference type="PIRSF" id="PIRSF039117">
    <property type="entry name" value="KaiC"/>
    <property type="match status" value="1"/>
</dbReference>
<dbReference type="InterPro" id="IPR027417">
    <property type="entry name" value="P-loop_NTPase"/>
</dbReference>
<protein>
    <recommendedName>
        <fullName evidence="1">non-specific serine/threonine protein kinase</fullName>
        <ecNumber evidence="1">2.7.11.1</ecNumber>
    </recommendedName>
</protein>
<evidence type="ECO:0000256" key="5">
    <source>
        <dbReference type="ARBA" id="ARBA00022777"/>
    </source>
</evidence>
<keyword evidence="3" id="KW-0808">Transferase</keyword>
<feature type="domain" description="KaiC" evidence="8">
    <location>
        <begin position="242"/>
        <end position="474"/>
    </location>
</feature>
<evidence type="ECO:0000313" key="10">
    <source>
        <dbReference type="Proteomes" id="UP000325289"/>
    </source>
</evidence>
<evidence type="ECO:0000256" key="2">
    <source>
        <dbReference type="ARBA" id="ARBA00022553"/>
    </source>
</evidence>
<dbReference type="InterPro" id="IPR010624">
    <property type="entry name" value="KaiC_dom"/>
</dbReference>
<keyword evidence="4" id="KW-0677">Repeat</keyword>
<evidence type="ECO:0000256" key="1">
    <source>
        <dbReference type="ARBA" id="ARBA00012513"/>
    </source>
</evidence>
<dbReference type="GO" id="GO:0016787">
    <property type="term" value="F:hydrolase activity"/>
    <property type="evidence" value="ECO:0007669"/>
    <property type="project" value="UniProtKB-KW"/>
</dbReference>
<dbReference type="EC" id="2.7.11.1" evidence="1"/>
<feature type="domain" description="KaiC" evidence="8">
    <location>
        <begin position="6"/>
        <end position="240"/>
    </location>
</feature>
<gene>
    <name evidence="9" type="ORF">SAMN04515678_109146</name>
</gene>
<evidence type="ECO:0000313" key="9">
    <source>
        <dbReference type="EMBL" id="SFE40579.1"/>
    </source>
</evidence>
<dbReference type="RefSeq" id="WP_188129700.1">
    <property type="nucleotide sequence ID" value="NZ_FOMS01000009.1"/>
</dbReference>
<reference evidence="9 10" key="1">
    <citation type="submission" date="2016-10" db="EMBL/GenBank/DDBJ databases">
        <authorList>
            <person name="Varghese N."/>
            <person name="Submissions S."/>
        </authorList>
    </citation>
    <scope>NUCLEOTIDE SEQUENCE [LARGE SCALE GENOMIC DNA]</scope>
    <source>
        <strain evidence="10">YIM D21,KCTC 23444,ACCC 10710</strain>
    </source>
</reference>
<dbReference type="SUPFAM" id="SSF52540">
    <property type="entry name" value="P-loop containing nucleoside triphosphate hydrolases"/>
    <property type="match status" value="2"/>
</dbReference>
<keyword evidence="2" id="KW-0597">Phosphoprotein</keyword>
<dbReference type="InterPro" id="IPR003593">
    <property type="entry name" value="AAA+_ATPase"/>
</dbReference>
<accession>A0A1I2A9Y8</accession>
<feature type="coiled-coil region" evidence="7">
    <location>
        <begin position="427"/>
        <end position="454"/>
    </location>
</feature>
<evidence type="ECO:0000256" key="6">
    <source>
        <dbReference type="ARBA" id="ARBA00022801"/>
    </source>
</evidence>
<keyword evidence="10" id="KW-1185">Reference proteome</keyword>
<sequence length="480" mass="52413">MAEPQDRISTGVPGLDRVLRGGYPDGRIMLIEGAPGTGKTTLALHFLVAGAAAGKRALFVSVAQSRPELEMIASSHGLDISGIEVFTPELGAGERTFSVESDEADLVKLMEGVGEVLETSEADIFVFDSLLELRMLASADSVYRRELLMLRRQLRERGCTSMLIDHLEQAEGQRNAEGVVHGVIKLDAVTPPIGVTQRRLTVVKLRGAPFKEGWHDFRIATGGIEVFPRVIPEEAEPADLEERLEPPHEPLARLLGGGLEFGTTTLVSGQSGSGKSTIATLLARAAADRGVPAAMFLFEERPEVLRNRSRGVGLDIVPQEEAGRLNLHHFDPAEVSPGEFANAVLGAVDEGARLVVIDSLSGYFEALPDRRHVMTHMQALLQHLTRREVLVIITLSQHGLLGEPPTTSIDTSFLADSIILLRQYESRAEIRRSIAVLKKRHSEHERNIEQLIIRTGGVEIIPLSEEAEERARYASELSAE</sequence>
<dbReference type="GO" id="GO:0005524">
    <property type="term" value="F:ATP binding"/>
    <property type="evidence" value="ECO:0007669"/>
    <property type="project" value="InterPro"/>
</dbReference>
<evidence type="ECO:0000256" key="4">
    <source>
        <dbReference type="ARBA" id="ARBA00022737"/>
    </source>
</evidence>
<dbReference type="Gene3D" id="3.40.50.300">
    <property type="entry name" value="P-loop containing nucleotide triphosphate hydrolases"/>
    <property type="match status" value="2"/>
</dbReference>
<dbReference type="Proteomes" id="UP000325289">
    <property type="component" value="Unassembled WGS sequence"/>
</dbReference>
<dbReference type="InterPro" id="IPR030665">
    <property type="entry name" value="KaiC"/>
</dbReference>
<evidence type="ECO:0000256" key="3">
    <source>
        <dbReference type="ARBA" id="ARBA00022679"/>
    </source>
</evidence>
<dbReference type="PANTHER" id="PTHR42926:SF1">
    <property type="entry name" value="CIRCADIAN CLOCK OSCILLATOR PROTEIN KAIC 1"/>
    <property type="match status" value="1"/>
</dbReference>
<dbReference type="SMART" id="SM00382">
    <property type="entry name" value="AAA"/>
    <property type="match status" value="2"/>
</dbReference>
<keyword evidence="5" id="KW-0418">Kinase</keyword>
<name>A0A1I2A9Y8_9RHOB</name>
<proteinExistence type="predicted"/>
<dbReference type="EMBL" id="FOMS01000009">
    <property type="protein sequence ID" value="SFE40579.1"/>
    <property type="molecule type" value="Genomic_DNA"/>
</dbReference>
<keyword evidence="6" id="KW-0378">Hydrolase</keyword>
<dbReference type="PROSITE" id="PS51146">
    <property type="entry name" value="KAIC"/>
    <property type="match status" value="2"/>
</dbReference>
<dbReference type="Pfam" id="PF06745">
    <property type="entry name" value="ATPase"/>
    <property type="match status" value="2"/>
</dbReference>